<comment type="caution">
    <text evidence="2">The sequence shown here is derived from an EMBL/GenBank/DDBJ whole genome shotgun (WGS) entry which is preliminary data.</text>
</comment>
<dbReference type="RefSeq" id="WP_322472203.1">
    <property type="nucleotide sequence ID" value="NZ_JBHRZG010000024.1"/>
</dbReference>
<protein>
    <submittedName>
        <fullName evidence="2">Uncharacterized protein</fullName>
    </submittedName>
</protein>
<gene>
    <name evidence="2" type="ORF">ACFOSB_18290</name>
</gene>
<dbReference type="EMBL" id="JBHRZG010000024">
    <property type="protein sequence ID" value="MFC3834812.1"/>
    <property type="molecule type" value="Genomic_DNA"/>
</dbReference>
<dbReference type="Proteomes" id="UP001595803">
    <property type="component" value="Unassembled WGS sequence"/>
</dbReference>
<name>A0ABV7ZBQ6_9DEIO</name>
<keyword evidence="1" id="KW-0472">Membrane</keyword>
<organism evidence="2 3">
    <name type="scientific">Deinococcus rufus</name>
    <dbReference type="NCBI Taxonomy" id="2136097"/>
    <lineage>
        <taxon>Bacteria</taxon>
        <taxon>Thermotogati</taxon>
        <taxon>Deinococcota</taxon>
        <taxon>Deinococci</taxon>
        <taxon>Deinococcales</taxon>
        <taxon>Deinococcaceae</taxon>
        <taxon>Deinococcus</taxon>
    </lineage>
</organism>
<keyword evidence="1" id="KW-1133">Transmembrane helix</keyword>
<evidence type="ECO:0000313" key="2">
    <source>
        <dbReference type="EMBL" id="MFC3834812.1"/>
    </source>
</evidence>
<evidence type="ECO:0000313" key="3">
    <source>
        <dbReference type="Proteomes" id="UP001595803"/>
    </source>
</evidence>
<proteinExistence type="predicted"/>
<sequence length="107" mass="11337">MAEGSTKTALDTAITLLGGTTGLAALGVLIRGIFTGSSGQEKEMREGLAERVGVLEARVTSLEARLEAVTRNRDAWRWAALSARLKAEELAGKCGVPAPTWIDPKED</sequence>
<evidence type="ECO:0000256" key="1">
    <source>
        <dbReference type="SAM" id="Phobius"/>
    </source>
</evidence>
<accession>A0ABV7ZBQ6</accession>
<keyword evidence="1" id="KW-0812">Transmembrane</keyword>
<feature type="transmembrane region" description="Helical" evidence="1">
    <location>
        <begin position="12"/>
        <end position="34"/>
    </location>
</feature>
<keyword evidence="3" id="KW-1185">Reference proteome</keyword>
<reference evidence="3" key="1">
    <citation type="journal article" date="2019" name="Int. J. Syst. Evol. Microbiol.">
        <title>The Global Catalogue of Microorganisms (GCM) 10K type strain sequencing project: providing services to taxonomists for standard genome sequencing and annotation.</title>
        <authorList>
            <consortium name="The Broad Institute Genomics Platform"/>
            <consortium name="The Broad Institute Genome Sequencing Center for Infectious Disease"/>
            <person name="Wu L."/>
            <person name="Ma J."/>
        </authorList>
    </citation>
    <scope>NUCLEOTIDE SEQUENCE [LARGE SCALE GENOMIC DNA]</scope>
    <source>
        <strain evidence="3">CCTCC AB 2017081</strain>
    </source>
</reference>